<name>A0AAP5IA82_9CYAN</name>
<reference evidence="3" key="1">
    <citation type="journal article" date="2021" name="Science">
        <title>Hunting the eagle killer: A cyanobacterial neurotoxin causes vacuolar myelinopathy.</title>
        <authorList>
            <person name="Breinlinger S."/>
            <person name="Phillips T.J."/>
            <person name="Haram B.N."/>
            <person name="Mares J."/>
            <person name="Martinez Yerena J.A."/>
            <person name="Hrouzek P."/>
            <person name="Sobotka R."/>
            <person name="Henderson W.M."/>
            <person name="Schmieder P."/>
            <person name="Williams S.M."/>
            <person name="Lauderdale J.D."/>
            <person name="Wilde H.D."/>
            <person name="Gerrin W."/>
            <person name="Kust A."/>
            <person name="Washington J.W."/>
            <person name="Wagner C."/>
            <person name="Geier B."/>
            <person name="Liebeke M."/>
            <person name="Enke H."/>
            <person name="Niedermeyer T.H.J."/>
            <person name="Wilde S.B."/>
        </authorList>
    </citation>
    <scope>NUCLEOTIDE SEQUENCE [LARGE SCALE GENOMIC DNA]</scope>
    <source>
        <strain evidence="3">Thurmond2011</strain>
    </source>
</reference>
<accession>A0AAP5IA82</accession>
<feature type="region of interest" description="Disordered" evidence="1">
    <location>
        <begin position="34"/>
        <end position="64"/>
    </location>
</feature>
<protein>
    <submittedName>
        <fullName evidence="2">Uncharacterized protein</fullName>
    </submittedName>
</protein>
<comment type="caution">
    <text evidence="2">The sequence shown here is derived from an EMBL/GenBank/DDBJ whole genome shotgun (WGS) entry which is preliminary data.</text>
</comment>
<keyword evidence="3" id="KW-1185">Reference proteome</keyword>
<dbReference type="Proteomes" id="UP000667802">
    <property type="component" value="Unassembled WGS sequence"/>
</dbReference>
<feature type="compositionally biased region" description="Polar residues" evidence="1">
    <location>
        <begin position="39"/>
        <end position="54"/>
    </location>
</feature>
<gene>
    <name evidence="2" type="ORF">G7B40_015990</name>
</gene>
<evidence type="ECO:0000313" key="3">
    <source>
        <dbReference type="Proteomes" id="UP000667802"/>
    </source>
</evidence>
<dbReference type="RefSeq" id="WP_243902230.1">
    <property type="nucleotide sequence ID" value="NZ_CAWQFN010000602.1"/>
</dbReference>
<evidence type="ECO:0000256" key="1">
    <source>
        <dbReference type="SAM" id="MobiDB-lite"/>
    </source>
</evidence>
<proteinExistence type="predicted"/>
<organism evidence="2 3">
    <name type="scientific">Aetokthonos hydrillicola Thurmond2011</name>
    <dbReference type="NCBI Taxonomy" id="2712845"/>
    <lineage>
        <taxon>Bacteria</taxon>
        <taxon>Bacillati</taxon>
        <taxon>Cyanobacteriota</taxon>
        <taxon>Cyanophyceae</taxon>
        <taxon>Nostocales</taxon>
        <taxon>Hapalosiphonaceae</taxon>
        <taxon>Aetokthonos</taxon>
    </lineage>
</organism>
<dbReference type="AlphaFoldDB" id="A0AAP5IA82"/>
<sequence length="64" mass="7047">MPCQARPKYREVRRDSSVVIEGLGAAVARLDTRERHSCPSISSQSRPDALSQSRIARILAGENP</sequence>
<dbReference type="EMBL" id="JAALHA020000007">
    <property type="protein sequence ID" value="MDR9896053.1"/>
    <property type="molecule type" value="Genomic_DNA"/>
</dbReference>
<evidence type="ECO:0000313" key="2">
    <source>
        <dbReference type="EMBL" id="MDR9896053.1"/>
    </source>
</evidence>